<organism evidence="2 3">
    <name type="scientific">Entamoeba nuttalli (strain P19)</name>
    <name type="common">Amoeba</name>
    <dbReference type="NCBI Taxonomy" id="1076696"/>
    <lineage>
        <taxon>Eukaryota</taxon>
        <taxon>Amoebozoa</taxon>
        <taxon>Evosea</taxon>
        <taxon>Archamoebae</taxon>
        <taxon>Mastigamoebida</taxon>
        <taxon>Entamoebidae</taxon>
        <taxon>Entamoeba</taxon>
    </lineage>
</organism>
<dbReference type="VEuPathDB" id="AmoebaDB:ENU1_049090"/>
<dbReference type="Gene3D" id="3.40.30.10">
    <property type="entry name" value="Glutaredoxin"/>
    <property type="match status" value="1"/>
</dbReference>
<feature type="signal peptide" evidence="1">
    <location>
        <begin position="1"/>
        <end position="15"/>
    </location>
</feature>
<dbReference type="Proteomes" id="UP000006769">
    <property type="component" value="Unassembled WGS sequence"/>
</dbReference>
<dbReference type="OMA" id="FHKGDND"/>
<proteinExistence type="predicted"/>
<evidence type="ECO:0000313" key="2">
    <source>
        <dbReference type="EMBL" id="EKE41634.1"/>
    </source>
</evidence>
<keyword evidence="1" id="KW-0732">Signal</keyword>
<sequence>MFYIALLFFLNLVFGKDVQITEDLFRTILDESFITVVGFHKGDNDTVNQLKVLEKKLSNSVITYLDINCNENEIICTSHDIHKCPVFAIYHQFISTFYDKIDDVLINDLQNIIYGIREINSTELNKMISNNQTFVLLQYTSQEIINDFLFLARAIRRIPFYSINDTYKSLILYNDEFIPLQLPLDLDMNILFKAINSYSNPIVSSLNANIIKRNFRNRDIIVFYNNEINENDLVELKKIALENYLWLVTYVDNKNEILDLLPVKEAPAVFSYSMKTLEPTIPLKLSEEGKWSEIREYIKGCSNGSVEQFIKNSDPIDENKQGLVHEINAKQLEAYKHDYKDLILLVCDSVSEDCIKAKKELDIAANMLVKHKYTELAFIDIDKNTVKTCTSQYPMIVMYSGITERSCFSDNRPITAQVIVTLARERGIFTIRLNSFNPEIEMIDPQEALKLRKELLKERADLEKSSEFSSVLSSWKSFIKRKDNLYKAKKFIRTLND</sequence>
<evidence type="ECO:0000256" key="1">
    <source>
        <dbReference type="SAM" id="SignalP"/>
    </source>
</evidence>
<accession>K2HFR5</accession>
<dbReference type="GeneID" id="20072203"/>
<evidence type="ECO:0000313" key="3">
    <source>
        <dbReference type="Proteomes" id="UP000006769"/>
    </source>
</evidence>
<name>K2HFR5_ENTNP</name>
<reference evidence="2 3" key="1">
    <citation type="submission" date="2011-11" db="EMBL/GenBank/DDBJ databases">
        <authorList>
            <person name="Hannick L."/>
            <person name="Karamycheva S."/>
            <person name="Lorenzi H."/>
            <person name="Caler E."/>
        </authorList>
    </citation>
    <scope>NUCLEOTIDE SEQUENCE [LARGE SCALE GENOMIC DNA]</scope>
    <source>
        <strain evidence="2 3">P19</strain>
    </source>
</reference>
<dbReference type="OrthoDB" id="28086at2759"/>
<evidence type="ECO:0008006" key="4">
    <source>
        <dbReference type="Google" id="ProtNLM"/>
    </source>
</evidence>
<feature type="chain" id="PRO_5012474932" description="Thioredoxin domain-containing protein" evidence="1">
    <location>
        <begin position="16"/>
        <end position="497"/>
    </location>
</feature>
<protein>
    <recommendedName>
        <fullName evidence="4">Thioredoxin domain-containing protein</fullName>
    </recommendedName>
</protein>
<dbReference type="RefSeq" id="XP_008856027.1">
    <property type="nucleotide sequence ID" value="XM_008857805.1"/>
</dbReference>
<dbReference type="EMBL" id="JH925900">
    <property type="protein sequence ID" value="EKE41634.1"/>
    <property type="molecule type" value="Genomic_DNA"/>
</dbReference>
<dbReference type="AlphaFoldDB" id="K2HFR5"/>
<gene>
    <name evidence="2" type="ORF">ENU1_049090</name>
</gene>